<name>A0A8J3ZN72_9ACTN</name>
<evidence type="ECO:0000313" key="3">
    <source>
        <dbReference type="Proteomes" id="UP000612585"/>
    </source>
</evidence>
<protein>
    <submittedName>
        <fullName evidence="2">Uncharacterized protein</fullName>
    </submittedName>
</protein>
<dbReference type="AlphaFoldDB" id="A0A8J3ZN72"/>
<sequence>MTVMPAGRGSAGTTPPSTAAIDATIGRPGPKPVPELYDQHLVHPHHGHDPGPAHRRGARCDTRDLEAQIRAAYADLAAWPDAVVPLTELRAALPPDLDVPARCRFRSGS</sequence>
<accession>A0A8J3ZN72</accession>
<dbReference type="EMBL" id="BOPG01000123">
    <property type="protein sequence ID" value="GIJ64626.1"/>
    <property type="molecule type" value="Genomic_DNA"/>
</dbReference>
<organism evidence="2 3">
    <name type="scientific">Virgisporangium aurantiacum</name>
    <dbReference type="NCBI Taxonomy" id="175570"/>
    <lineage>
        <taxon>Bacteria</taxon>
        <taxon>Bacillati</taxon>
        <taxon>Actinomycetota</taxon>
        <taxon>Actinomycetes</taxon>
        <taxon>Micromonosporales</taxon>
        <taxon>Micromonosporaceae</taxon>
        <taxon>Virgisporangium</taxon>
    </lineage>
</organism>
<reference evidence="2" key="1">
    <citation type="submission" date="2021-01" db="EMBL/GenBank/DDBJ databases">
        <title>Whole genome shotgun sequence of Virgisporangium aurantiacum NBRC 16421.</title>
        <authorList>
            <person name="Komaki H."/>
            <person name="Tamura T."/>
        </authorList>
    </citation>
    <scope>NUCLEOTIDE SEQUENCE</scope>
    <source>
        <strain evidence="2">NBRC 16421</strain>
    </source>
</reference>
<dbReference type="Proteomes" id="UP000612585">
    <property type="component" value="Unassembled WGS sequence"/>
</dbReference>
<proteinExistence type="predicted"/>
<feature type="compositionally biased region" description="Basic and acidic residues" evidence="1">
    <location>
        <begin position="37"/>
        <end position="59"/>
    </location>
</feature>
<evidence type="ECO:0000256" key="1">
    <source>
        <dbReference type="SAM" id="MobiDB-lite"/>
    </source>
</evidence>
<dbReference type="RefSeq" id="WP_204013717.1">
    <property type="nucleotide sequence ID" value="NZ_BOPG01000123.1"/>
</dbReference>
<feature type="region of interest" description="Disordered" evidence="1">
    <location>
        <begin position="1"/>
        <end position="59"/>
    </location>
</feature>
<keyword evidence="3" id="KW-1185">Reference proteome</keyword>
<evidence type="ECO:0000313" key="2">
    <source>
        <dbReference type="EMBL" id="GIJ64626.1"/>
    </source>
</evidence>
<gene>
    <name evidence="2" type="ORF">Vau01_121420</name>
</gene>
<comment type="caution">
    <text evidence="2">The sequence shown here is derived from an EMBL/GenBank/DDBJ whole genome shotgun (WGS) entry which is preliminary data.</text>
</comment>